<dbReference type="InterPro" id="IPR005064">
    <property type="entry name" value="BUG"/>
</dbReference>
<dbReference type="EMBL" id="RBVX01000007">
    <property type="protein sequence ID" value="RSL33525.1"/>
    <property type="molecule type" value="Genomic_DNA"/>
</dbReference>
<dbReference type="InterPro" id="IPR042100">
    <property type="entry name" value="Bug_dom1"/>
</dbReference>
<dbReference type="Gene3D" id="3.40.190.10">
    <property type="entry name" value="Periplasmic binding protein-like II"/>
    <property type="match status" value="1"/>
</dbReference>
<evidence type="ECO:0000256" key="1">
    <source>
        <dbReference type="ARBA" id="ARBA00006987"/>
    </source>
</evidence>
<organism evidence="3 4">
    <name type="scientific">Salibacterium salarium</name>
    <dbReference type="NCBI Taxonomy" id="284579"/>
    <lineage>
        <taxon>Bacteria</taxon>
        <taxon>Bacillati</taxon>
        <taxon>Bacillota</taxon>
        <taxon>Bacilli</taxon>
        <taxon>Bacillales</taxon>
        <taxon>Bacillaceae</taxon>
    </lineage>
</organism>
<evidence type="ECO:0000313" key="3">
    <source>
        <dbReference type="EMBL" id="RSL33525.1"/>
    </source>
</evidence>
<dbReference type="RefSeq" id="WP_125555586.1">
    <property type="nucleotide sequence ID" value="NZ_RBVX01000007.1"/>
</dbReference>
<dbReference type="Pfam" id="PF03401">
    <property type="entry name" value="TctC"/>
    <property type="match status" value="1"/>
</dbReference>
<sequence length="322" mass="35168">MQRRFFVSTVLTMAVLTVAGCGASSGSVADNYPDETITYSIPFGPGGQSDVEARRQEPLLEEKLDTDVNITYKEGAGGAVGWTELVGEQPDGNFISGMNIPHIILQPMTKDDTGYETEQIEPVAIFQGTPIGLAVPSDSDMETLDDFLEKASNEKMTISGSGTYSGHHLAYMQLSHLEDVEMEYIPSTGAADSVQNFLGGNTDAIFANSNDLVNYKDDFKILAIGSEETFEALPDVPTFQEEGVDLTASIDRGVAVPPETDEEIIQILEDTFLEIANDESVQEEMVQEGFEPVAMDAEQAQEYIDEKTTEYEEVLKELGEIE</sequence>
<feature type="chain" id="PRO_5018731803" evidence="2">
    <location>
        <begin position="30"/>
        <end position="322"/>
    </location>
</feature>
<dbReference type="PIRSF" id="PIRSF017082">
    <property type="entry name" value="YflP"/>
    <property type="match status" value="1"/>
</dbReference>
<keyword evidence="4" id="KW-1185">Reference proteome</keyword>
<evidence type="ECO:0000256" key="2">
    <source>
        <dbReference type="SAM" id="SignalP"/>
    </source>
</evidence>
<dbReference type="CDD" id="cd07012">
    <property type="entry name" value="PBP2_Bug_TTT"/>
    <property type="match status" value="1"/>
</dbReference>
<feature type="signal peptide" evidence="2">
    <location>
        <begin position="1"/>
        <end position="29"/>
    </location>
</feature>
<comment type="caution">
    <text evidence="3">The sequence shown here is derived from an EMBL/GenBank/DDBJ whole genome shotgun (WGS) entry which is preliminary data.</text>
</comment>
<accession>A0A3R9RE97</accession>
<dbReference type="AlphaFoldDB" id="A0A3R9RE97"/>
<dbReference type="SUPFAM" id="SSF53850">
    <property type="entry name" value="Periplasmic binding protein-like II"/>
    <property type="match status" value="1"/>
</dbReference>
<dbReference type="Proteomes" id="UP000275076">
    <property type="component" value="Unassembled WGS sequence"/>
</dbReference>
<protein>
    <submittedName>
        <fullName evidence="3">Tripartite tricarboxylate transporter substrate binding protein</fullName>
    </submittedName>
</protein>
<dbReference type="PANTHER" id="PTHR42928">
    <property type="entry name" value="TRICARBOXYLATE-BINDING PROTEIN"/>
    <property type="match status" value="1"/>
</dbReference>
<keyword evidence="2" id="KW-0732">Signal</keyword>
<dbReference type="Gene3D" id="3.40.190.150">
    <property type="entry name" value="Bordetella uptake gene, domain 1"/>
    <property type="match status" value="1"/>
</dbReference>
<reference evidence="3 4" key="1">
    <citation type="submission" date="2018-10" db="EMBL/GenBank/DDBJ databases">
        <title>Draft genome sequence of Bacillus salarius IM0101, isolated from a hypersaline soil in Inner Mongolia, China.</title>
        <authorList>
            <person name="Yamprayoonswat W."/>
            <person name="Boonvisut S."/>
            <person name="Jumpathong W."/>
            <person name="Sittihan S."/>
            <person name="Ruangsuj P."/>
            <person name="Wanthongcharoen S."/>
            <person name="Thongpramul N."/>
            <person name="Pimmason S."/>
            <person name="Yu B."/>
            <person name="Yasawong M."/>
        </authorList>
    </citation>
    <scope>NUCLEOTIDE SEQUENCE [LARGE SCALE GENOMIC DNA]</scope>
    <source>
        <strain evidence="3 4">IM0101</strain>
    </source>
</reference>
<dbReference type="OrthoDB" id="8881899at2"/>
<dbReference type="PROSITE" id="PS51257">
    <property type="entry name" value="PROKAR_LIPOPROTEIN"/>
    <property type="match status" value="1"/>
</dbReference>
<dbReference type="PANTHER" id="PTHR42928:SF5">
    <property type="entry name" value="BLR1237 PROTEIN"/>
    <property type="match status" value="1"/>
</dbReference>
<comment type="similarity">
    <text evidence="1">Belongs to the UPF0065 (bug) family.</text>
</comment>
<evidence type="ECO:0000313" key="4">
    <source>
        <dbReference type="Proteomes" id="UP000275076"/>
    </source>
</evidence>
<name>A0A3R9RE97_9BACI</name>
<gene>
    <name evidence="3" type="ORF">D7Z54_09395</name>
</gene>
<proteinExistence type="inferred from homology"/>